<dbReference type="EMBL" id="OY660878">
    <property type="protein sequence ID" value="CAJ1074506.1"/>
    <property type="molecule type" value="Genomic_DNA"/>
</dbReference>
<dbReference type="AlphaFoldDB" id="A0AAV1GNV6"/>
<keyword evidence="3" id="KW-1185">Reference proteome</keyword>
<feature type="compositionally biased region" description="Basic and acidic residues" evidence="1">
    <location>
        <begin position="19"/>
        <end position="28"/>
    </location>
</feature>
<protein>
    <recommendedName>
        <fullName evidence="4">PiggyBac transposable element-derived protein domain-containing protein</fullName>
    </recommendedName>
</protein>
<feature type="region of interest" description="Disordered" evidence="1">
    <location>
        <begin position="1"/>
        <end position="42"/>
    </location>
</feature>
<reference evidence="2" key="1">
    <citation type="submission" date="2023-08" db="EMBL/GenBank/DDBJ databases">
        <authorList>
            <person name="Alioto T."/>
            <person name="Alioto T."/>
            <person name="Gomez Garrido J."/>
        </authorList>
    </citation>
    <scope>NUCLEOTIDE SEQUENCE</scope>
</reference>
<evidence type="ECO:0000313" key="2">
    <source>
        <dbReference type="EMBL" id="CAJ1074506.1"/>
    </source>
</evidence>
<evidence type="ECO:0000313" key="3">
    <source>
        <dbReference type="Proteomes" id="UP001178508"/>
    </source>
</evidence>
<evidence type="ECO:0008006" key="4">
    <source>
        <dbReference type="Google" id="ProtNLM"/>
    </source>
</evidence>
<accession>A0AAV1GNV6</accession>
<dbReference type="Proteomes" id="UP001178508">
    <property type="component" value="Chromosome 15"/>
</dbReference>
<sequence length="101" mass="11247">MTHRTARTGVETLHTQTESIRDWTRKESSPVSNMKKGCPTAPPVQTVHGETLSLIIGLISVHSVYLSLSTPPEVLKKRESRSVYTMDAFYFSVKNERGNAA</sequence>
<name>A0AAV1GNV6_XYRNO</name>
<gene>
    <name evidence="2" type="ORF">XNOV1_A027619</name>
</gene>
<organism evidence="2 3">
    <name type="scientific">Xyrichtys novacula</name>
    <name type="common">Pearly razorfish</name>
    <name type="synonym">Hemipteronotus novacula</name>
    <dbReference type="NCBI Taxonomy" id="13765"/>
    <lineage>
        <taxon>Eukaryota</taxon>
        <taxon>Metazoa</taxon>
        <taxon>Chordata</taxon>
        <taxon>Craniata</taxon>
        <taxon>Vertebrata</taxon>
        <taxon>Euteleostomi</taxon>
        <taxon>Actinopterygii</taxon>
        <taxon>Neopterygii</taxon>
        <taxon>Teleostei</taxon>
        <taxon>Neoteleostei</taxon>
        <taxon>Acanthomorphata</taxon>
        <taxon>Eupercaria</taxon>
        <taxon>Labriformes</taxon>
        <taxon>Labridae</taxon>
        <taxon>Xyrichtys</taxon>
    </lineage>
</organism>
<evidence type="ECO:0000256" key="1">
    <source>
        <dbReference type="SAM" id="MobiDB-lite"/>
    </source>
</evidence>
<proteinExistence type="predicted"/>